<dbReference type="PANTHER" id="PTHR30502">
    <property type="entry name" value="2-KETO-3-DEOXY-L-RHAMNONATE ALDOLASE"/>
    <property type="match status" value="1"/>
</dbReference>
<dbReference type="InterPro" id="IPR015813">
    <property type="entry name" value="Pyrv/PenolPyrv_kinase-like_dom"/>
</dbReference>
<evidence type="ECO:0000256" key="2">
    <source>
        <dbReference type="ARBA" id="ARBA00022723"/>
    </source>
</evidence>
<dbReference type="EMBL" id="GBHO01009192">
    <property type="protein sequence ID" value="JAG34412.1"/>
    <property type="molecule type" value="Transcribed_RNA"/>
</dbReference>
<proteinExistence type="inferred from homology"/>
<comment type="similarity">
    <text evidence="1">Belongs to the HpcH/HpaI aldolase family.</text>
</comment>
<dbReference type="AlphaFoldDB" id="A0A0A9YMY2"/>
<evidence type="ECO:0000256" key="1">
    <source>
        <dbReference type="ARBA" id="ARBA00005568"/>
    </source>
</evidence>
<name>A0A0A9YMY2_LYGHE</name>
<gene>
    <name evidence="5" type="primary">garL</name>
    <name evidence="5" type="ORF">CM83_2526</name>
    <name evidence="6" type="ORF">g.93697</name>
</gene>
<reference evidence="6" key="3">
    <citation type="journal article" date="2016" name="Gigascience">
        <title>De novo construction of an expanded transcriptome assembly for the western tarnished plant bug, Lygus hesperus.</title>
        <authorList>
            <person name="Tassone E.E."/>
            <person name="Geib S.M."/>
            <person name="Hall B."/>
            <person name="Fabrick J.A."/>
            <person name="Brent C.S."/>
            <person name="Hull J.J."/>
        </authorList>
    </citation>
    <scope>NUCLEOTIDE SEQUENCE</scope>
</reference>
<dbReference type="Pfam" id="PF03328">
    <property type="entry name" value="HpcH_HpaI"/>
    <property type="match status" value="1"/>
</dbReference>
<dbReference type="InterPro" id="IPR050251">
    <property type="entry name" value="HpcH-HpaI_aldolase"/>
</dbReference>
<accession>A0A0A9YMY2</accession>
<dbReference type="PANTHER" id="PTHR30502:SF0">
    <property type="entry name" value="PHOSPHOENOLPYRUVATE CARBOXYLASE FAMILY PROTEIN"/>
    <property type="match status" value="1"/>
</dbReference>
<reference evidence="5" key="2">
    <citation type="submission" date="2014-07" db="EMBL/GenBank/DDBJ databases">
        <authorList>
            <person name="Hull J."/>
        </authorList>
    </citation>
    <scope>NUCLEOTIDE SEQUENCE</scope>
</reference>
<protein>
    <submittedName>
        <fullName evidence="5">5-keto-4-deoxy-D-glucarate aldolase</fullName>
    </submittedName>
</protein>
<evidence type="ECO:0000259" key="4">
    <source>
        <dbReference type="Pfam" id="PF03328"/>
    </source>
</evidence>
<dbReference type="InterPro" id="IPR005000">
    <property type="entry name" value="Aldolase/citrate-lyase_domain"/>
</dbReference>
<reference evidence="5" key="1">
    <citation type="journal article" date="2014" name="PLoS ONE">
        <title>Transcriptome-Based Identification of ABC Transporters in the Western Tarnished Plant Bug Lygus hesperus.</title>
        <authorList>
            <person name="Hull J.J."/>
            <person name="Chaney K."/>
            <person name="Geib S.M."/>
            <person name="Fabrick J.A."/>
            <person name="Brent C.S."/>
            <person name="Walsh D."/>
            <person name="Lavine L.C."/>
        </authorList>
    </citation>
    <scope>NUCLEOTIDE SEQUENCE</scope>
</reference>
<dbReference type="SUPFAM" id="SSF51621">
    <property type="entry name" value="Phosphoenolpyruvate/pyruvate domain"/>
    <property type="match status" value="1"/>
</dbReference>
<dbReference type="GO" id="GO:0046872">
    <property type="term" value="F:metal ion binding"/>
    <property type="evidence" value="ECO:0007669"/>
    <property type="project" value="UniProtKB-KW"/>
</dbReference>
<dbReference type="GO" id="GO:0005737">
    <property type="term" value="C:cytoplasm"/>
    <property type="evidence" value="ECO:0007669"/>
    <property type="project" value="TreeGrafter"/>
</dbReference>
<dbReference type="EMBL" id="GDHC01013250">
    <property type="protein sequence ID" value="JAQ05379.1"/>
    <property type="molecule type" value="Transcribed_RNA"/>
</dbReference>
<organism evidence="5">
    <name type="scientific">Lygus hesperus</name>
    <name type="common">Western plant bug</name>
    <dbReference type="NCBI Taxonomy" id="30085"/>
    <lineage>
        <taxon>Eukaryota</taxon>
        <taxon>Metazoa</taxon>
        <taxon>Ecdysozoa</taxon>
        <taxon>Arthropoda</taxon>
        <taxon>Hexapoda</taxon>
        <taxon>Insecta</taxon>
        <taxon>Pterygota</taxon>
        <taxon>Neoptera</taxon>
        <taxon>Paraneoptera</taxon>
        <taxon>Hemiptera</taxon>
        <taxon>Heteroptera</taxon>
        <taxon>Panheteroptera</taxon>
        <taxon>Cimicomorpha</taxon>
        <taxon>Miridae</taxon>
        <taxon>Mirini</taxon>
        <taxon>Lygus</taxon>
    </lineage>
</organism>
<dbReference type="InterPro" id="IPR040442">
    <property type="entry name" value="Pyrv_kinase-like_dom_sf"/>
</dbReference>
<evidence type="ECO:0000313" key="6">
    <source>
        <dbReference type="EMBL" id="JAQ05379.1"/>
    </source>
</evidence>
<keyword evidence="3" id="KW-0456">Lyase</keyword>
<keyword evidence="2" id="KW-0479">Metal-binding</keyword>
<evidence type="ECO:0000313" key="5">
    <source>
        <dbReference type="EMBL" id="JAG34412.1"/>
    </source>
</evidence>
<sequence length="151" mass="16597">MNKTGLLSYTSSANKNVVVAFQIETASCIENLDEIMAVKGVDIAFLGQNDLCMSMGLFDGRYVFPQMFSSKELSEAITKLIGAAKRNNVILGLFLFGTDRVGEFLEKGFTFISIGSEIHHALTQASSHIHKLEDIATSKNKEWKPHPSAII</sequence>
<dbReference type="GO" id="GO:0016832">
    <property type="term" value="F:aldehyde-lyase activity"/>
    <property type="evidence" value="ECO:0007669"/>
    <property type="project" value="TreeGrafter"/>
</dbReference>
<feature type="domain" description="HpcH/HpaI aldolase/citrate lyase" evidence="4">
    <location>
        <begin position="12"/>
        <end position="121"/>
    </location>
</feature>
<dbReference type="Gene3D" id="3.20.20.60">
    <property type="entry name" value="Phosphoenolpyruvate-binding domains"/>
    <property type="match status" value="1"/>
</dbReference>
<evidence type="ECO:0000256" key="3">
    <source>
        <dbReference type="ARBA" id="ARBA00023239"/>
    </source>
</evidence>